<sequence length="206" mass="23750">MAKNFGTIAFTDSVKAMQEKLGSRASYARMEREKYVDGLTKIEIDFIVQRDSFYMASIGENNFPYIQHRGGPKGFIKVLDENRIGFIDFRGNMQYISVGNIATNKNVALIMVDYPSKTRLKILAKAEVVELKDDPSLYDALDLTEYKFKPERMIVLHIEAYDWNCQQHITPRYTVEDIEEAFMVQRNYITKLEAEVAALKLKLKGL</sequence>
<dbReference type="KEGG" id="pgin:FRZ67_03070"/>
<dbReference type="PANTHER" id="PTHR42815:SF2">
    <property type="entry name" value="FAD-BINDING, PUTATIVE (AFU_ORTHOLOGUE AFUA_6G07600)-RELATED"/>
    <property type="match status" value="1"/>
</dbReference>
<evidence type="ECO:0000259" key="1">
    <source>
        <dbReference type="Pfam" id="PF01243"/>
    </source>
</evidence>
<gene>
    <name evidence="2" type="ORF">FRZ67_03070</name>
</gene>
<evidence type="ECO:0000313" key="3">
    <source>
        <dbReference type="Proteomes" id="UP000321533"/>
    </source>
</evidence>
<name>A0A5B8V6Q9_9BACT</name>
<evidence type="ECO:0000313" key="2">
    <source>
        <dbReference type="EMBL" id="QEC66336.1"/>
    </source>
</evidence>
<accession>A0A5B8V6Q9</accession>
<keyword evidence="3" id="KW-1185">Reference proteome</keyword>
<dbReference type="AlphaFoldDB" id="A0A5B8V6Q9"/>
<dbReference type="PANTHER" id="PTHR42815">
    <property type="entry name" value="FAD-BINDING, PUTATIVE (AFU_ORTHOLOGUE AFUA_6G07600)-RELATED"/>
    <property type="match status" value="1"/>
</dbReference>
<dbReference type="InterPro" id="IPR011576">
    <property type="entry name" value="Pyridox_Oxase_N"/>
</dbReference>
<dbReference type="Gene3D" id="2.30.110.10">
    <property type="entry name" value="Electron Transport, Fmn-binding Protein, Chain A"/>
    <property type="match status" value="1"/>
</dbReference>
<dbReference type="Pfam" id="PF01243">
    <property type="entry name" value="PNPOx_N"/>
    <property type="match status" value="1"/>
</dbReference>
<reference evidence="2 3" key="1">
    <citation type="journal article" date="2016" name="Int. J. Syst. Evol. Microbiol.">
        <title>Panacibacter ginsenosidivorans gen. nov., sp. nov., with ginsenoside converting activity isolated from soil of a ginseng field.</title>
        <authorList>
            <person name="Siddiqi M.Z."/>
            <person name="Muhammad Shafi S."/>
            <person name="Choi K.D."/>
            <person name="Im W.T."/>
        </authorList>
    </citation>
    <scope>NUCLEOTIDE SEQUENCE [LARGE SCALE GENOMIC DNA]</scope>
    <source>
        <strain evidence="2 3">Gsoil1550</strain>
    </source>
</reference>
<feature type="domain" description="Pyridoxamine 5'-phosphate oxidase N-terminal" evidence="1">
    <location>
        <begin position="46"/>
        <end position="140"/>
    </location>
</feature>
<dbReference type="RefSeq" id="WP_147188136.1">
    <property type="nucleotide sequence ID" value="NZ_CP042435.1"/>
</dbReference>
<dbReference type="Proteomes" id="UP000321533">
    <property type="component" value="Chromosome"/>
</dbReference>
<dbReference type="InterPro" id="IPR012349">
    <property type="entry name" value="Split_barrel_FMN-bd"/>
</dbReference>
<dbReference type="OrthoDB" id="9796486at2"/>
<protein>
    <submittedName>
        <fullName evidence="2">Pyridoxamine 5'-phosphate oxidase</fullName>
    </submittedName>
</protein>
<dbReference type="EMBL" id="CP042435">
    <property type="protein sequence ID" value="QEC66336.1"/>
    <property type="molecule type" value="Genomic_DNA"/>
</dbReference>
<proteinExistence type="predicted"/>
<dbReference type="SUPFAM" id="SSF50475">
    <property type="entry name" value="FMN-binding split barrel"/>
    <property type="match status" value="1"/>
</dbReference>
<organism evidence="2 3">
    <name type="scientific">Panacibacter ginsenosidivorans</name>
    <dbReference type="NCBI Taxonomy" id="1813871"/>
    <lineage>
        <taxon>Bacteria</taxon>
        <taxon>Pseudomonadati</taxon>
        <taxon>Bacteroidota</taxon>
        <taxon>Chitinophagia</taxon>
        <taxon>Chitinophagales</taxon>
        <taxon>Chitinophagaceae</taxon>
        <taxon>Panacibacter</taxon>
    </lineage>
</organism>